<sequence>MSIRPAGIRVSITIALVLSLVAGCAPTPKLPYSEEMFIKASALTKLATAVESTVRYKNPPPGLDEKELLMRATQHDPALLRNFKGYKVRVLRQDKHSVVLVCDASGQRALLEDAGCSGRMDRHRWMGKPQPCEFSIDTREICDGG</sequence>
<gene>
    <name evidence="1" type="ORF">SAMN05216404_11069</name>
</gene>
<evidence type="ECO:0000313" key="2">
    <source>
        <dbReference type="Proteomes" id="UP000183898"/>
    </source>
</evidence>
<accession>A0A1H8LDM4</accession>
<reference evidence="1 2" key="1">
    <citation type="submission" date="2016-10" db="EMBL/GenBank/DDBJ databases">
        <authorList>
            <person name="de Groot N.N."/>
        </authorList>
    </citation>
    <scope>NUCLEOTIDE SEQUENCE [LARGE SCALE GENOMIC DNA]</scope>
    <source>
        <strain evidence="1 2">Nl18</strain>
    </source>
</reference>
<name>A0A1H8LDM4_9PROT</name>
<organism evidence="1 2">
    <name type="scientific">Nitrosospira multiformis</name>
    <dbReference type="NCBI Taxonomy" id="1231"/>
    <lineage>
        <taxon>Bacteria</taxon>
        <taxon>Pseudomonadati</taxon>
        <taxon>Pseudomonadota</taxon>
        <taxon>Betaproteobacteria</taxon>
        <taxon>Nitrosomonadales</taxon>
        <taxon>Nitrosomonadaceae</taxon>
        <taxon>Nitrosospira</taxon>
    </lineage>
</organism>
<evidence type="ECO:0000313" key="1">
    <source>
        <dbReference type="EMBL" id="SEO03241.1"/>
    </source>
</evidence>
<dbReference type="Proteomes" id="UP000183898">
    <property type="component" value="Unassembled WGS sequence"/>
</dbReference>
<proteinExistence type="predicted"/>
<dbReference type="EMBL" id="FOCT01000010">
    <property type="protein sequence ID" value="SEO03241.1"/>
    <property type="molecule type" value="Genomic_DNA"/>
</dbReference>
<evidence type="ECO:0008006" key="3">
    <source>
        <dbReference type="Google" id="ProtNLM"/>
    </source>
</evidence>
<dbReference type="PROSITE" id="PS51257">
    <property type="entry name" value="PROKAR_LIPOPROTEIN"/>
    <property type="match status" value="1"/>
</dbReference>
<dbReference type="RefSeq" id="WP_074747510.1">
    <property type="nucleotide sequence ID" value="NZ_FOCT01000010.1"/>
</dbReference>
<dbReference type="AlphaFoldDB" id="A0A1H8LDM4"/>
<protein>
    <recommendedName>
        <fullName evidence="3">Lipoprotein</fullName>
    </recommendedName>
</protein>